<comment type="caution">
    <text evidence="3">The sequence shown here is derived from an EMBL/GenBank/DDBJ whole genome shotgun (WGS) entry which is preliminary data.</text>
</comment>
<feature type="chain" id="PRO_5042197743" description="Secreted protein" evidence="2">
    <location>
        <begin position="23"/>
        <end position="145"/>
    </location>
</feature>
<evidence type="ECO:0000313" key="4">
    <source>
        <dbReference type="Proteomes" id="UP001283341"/>
    </source>
</evidence>
<evidence type="ECO:0000256" key="2">
    <source>
        <dbReference type="SAM" id="SignalP"/>
    </source>
</evidence>
<organism evidence="3 4">
    <name type="scientific">Apodospora peruviana</name>
    <dbReference type="NCBI Taxonomy" id="516989"/>
    <lineage>
        <taxon>Eukaryota</taxon>
        <taxon>Fungi</taxon>
        <taxon>Dikarya</taxon>
        <taxon>Ascomycota</taxon>
        <taxon>Pezizomycotina</taxon>
        <taxon>Sordariomycetes</taxon>
        <taxon>Sordariomycetidae</taxon>
        <taxon>Sordariales</taxon>
        <taxon>Lasiosphaeriaceae</taxon>
        <taxon>Apodospora</taxon>
    </lineage>
</organism>
<dbReference type="Proteomes" id="UP001283341">
    <property type="component" value="Unassembled WGS sequence"/>
</dbReference>
<feature type="region of interest" description="Disordered" evidence="1">
    <location>
        <begin position="85"/>
        <end position="121"/>
    </location>
</feature>
<evidence type="ECO:0008006" key="5">
    <source>
        <dbReference type="Google" id="ProtNLM"/>
    </source>
</evidence>
<proteinExistence type="predicted"/>
<protein>
    <recommendedName>
        <fullName evidence="5">Secreted protein</fullName>
    </recommendedName>
</protein>
<evidence type="ECO:0000256" key="1">
    <source>
        <dbReference type="SAM" id="MobiDB-lite"/>
    </source>
</evidence>
<reference evidence="3" key="1">
    <citation type="journal article" date="2023" name="Mol. Phylogenet. Evol.">
        <title>Genome-scale phylogeny and comparative genomics of the fungal order Sordariales.</title>
        <authorList>
            <person name="Hensen N."/>
            <person name="Bonometti L."/>
            <person name="Westerberg I."/>
            <person name="Brannstrom I.O."/>
            <person name="Guillou S."/>
            <person name="Cros-Aarteil S."/>
            <person name="Calhoun S."/>
            <person name="Haridas S."/>
            <person name="Kuo A."/>
            <person name="Mondo S."/>
            <person name="Pangilinan J."/>
            <person name="Riley R."/>
            <person name="LaButti K."/>
            <person name="Andreopoulos B."/>
            <person name="Lipzen A."/>
            <person name="Chen C."/>
            <person name="Yan M."/>
            <person name="Daum C."/>
            <person name="Ng V."/>
            <person name="Clum A."/>
            <person name="Steindorff A."/>
            <person name="Ohm R.A."/>
            <person name="Martin F."/>
            <person name="Silar P."/>
            <person name="Natvig D.O."/>
            <person name="Lalanne C."/>
            <person name="Gautier V."/>
            <person name="Ament-Velasquez S.L."/>
            <person name="Kruys A."/>
            <person name="Hutchinson M.I."/>
            <person name="Powell A.J."/>
            <person name="Barry K."/>
            <person name="Miller A.N."/>
            <person name="Grigoriev I.V."/>
            <person name="Debuchy R."/>
            <person name="Gladieux P."/>
            <person name="Hiltunen Thoren M."/>
            <person name="Johannesson H."/>
        </authorList>
    </citation>
    <scope>NUCLEOTIDE SEQUENCE</scope>
    <source>
        <strain evidence="3">CBS 118394</strain>
    </source>
</reference>
<accession>A0AAE0MB54</accession>
<sequence>MRRHLGCIIFELCLAPLGGGGGRLHDSHAARSEESPSLFCPTPTDLCLTSRKKREMSNPTSIYTGSHRQSINTTYHVVDRITSLHNNDTKTNGDNDASPTTVPRVKNSHHHEMDQLQGPHVSDHPLLLHQRRAVNGATLPSPLPL</sequence>
<evidence type="ECO:0000313" key="3">
    <source>
        <dbReference type="EMBL" id="KAK3325685.1"/>
    </source>
</evidence>
<name>A0AAE0MB54_9PEZI</name>
<keyword evidence="2" id="KW-0732">Signal</keyword>
<dbReference type="AlphaFoldDB" id="A0AAE0MB54"/>
<dbReference type="EMBL" id="JAUEDM010000002">
    <property type="protein sequence ID" value="KAK3325685.1"/>
    <property type="molecule type" value="Genomic_DNA"/>
</dbReference>
<feature type="signal peptide" evidence="2">
    <location>
        <begin position="1"/>
        <end position="22"/>
    </location>
</feature>
<reference evidence="3" key="2">
    <citation type="submission" date="2023-06" db="EMBL/GenBank/DDBJ databases">
        <authorList>
            <consortium name="Lawrence Berkeley National Laboratory"/>
            <person name="Haridas S."/>
            <person name="Hensen N."/>
            <person name="Bonometti L."/>
            <person name="Westerberg I."/>
            <person name="Brannstrom I.O."/>
            <person name="Guillou S."/>
            <person name="Cros-Aarteil S."/>
            <person name="Calhoun S."/>
            <person name="Kuo A."/>
            <person name="Mondo S."/>
            <person name="Pangilinan J."/>
            <person name="Riley R."/>
            <person name="Labutti K."/>
            <person name="Andreopoulos B."/>
            <person name="Lipzen A."/>
            <person name="Chen C."/>
            <person name="Yanf M."/>
            <person name="Daum C."/>
            <person name="Ng V."/>
            <person name="Clum A."/>
            <person name="Steindorff A."/>
            <person name="Ohm R."/>
            <person name="Martin F."/>
            <person name="Silar P."/>
            <person name="Natvig D."/>
            <person name="Lalanne C."/>
            <person name="Gautier V."/>
            <person name="Ament-Velasquez S.L."/>
            <person name="Kruys A."/>
            <person name="Hutchinson M.I."/>
            <person name="Powell A.J."/>
            <person name="Barry K."/>
            <person name="Miller A.N."/>
            <person name="Grigoriev I.V."/>
            <person name="Debuchy R."/>
            <person name="Gladieux P."/>
            <person name="Thoren M.H."/>
            <person name="Johannesson H."/>
        </authorList>
    </citation>
    <scope>NUCLEOTIDE SEQUENCE</scope>
    <source>
        <strain evidence="3">CBS 118394</strain>
    </source>
</reference>
<gene>
    <name evidence="3" type="ORF">B0H66DRAFT_134899</name>
</gene>
<keyword evidence="4" id="KW-1185">Reference proteome</keyword>